<dbReference type="InterPro" id="IPR028978">
    <property type="entry name" value="Chorismate_lyase_/UTRA_dom_sf"/>
</dbReference>
<sequence length="260" mass="28992">MDTTNEPKPWPPGLDAADLRESAGEMLWRRLHARLSELLTAGHWLPGQSLPSERELAAQLGVSRITVKRCYDELRREGWLGRGSGRGGSLVQAAAVKVHAPLGRLKGFTQEMRELGKTPSTRVLQLETVRDRMIASVFERPSNAAFLHVVRLRFGDDVPMTRENAWYDLTLAPAMAQWDGMDSAYDWLRVQCGLVLSGAQQSVEAVLSTEEEARDFNLAQPLPCLLFKRKTRAGPQGLLVEYVEGLFRGDAYAYQMALAV</sequence>
<evidence type="ECO:0000256" key="2">
    <source>
        <dbReference type="ARBA" id="ARBA00023125"/>
    </source>
</evidence>
<organism evidence="5 6">
    <name type="scientific">Hydrogenophaga electricum</name>
    <dbReference type="NCBI Taxonomy" id="1230953"/>
    <lineage>
        <taxon>Bacteria</taxon>
        <taxon>Pseudomonadati</taxon>
        <taxon>Pseudomonadota</taxon>
        <taxon>Betaproteobacteria</taxon>
        <taxon>Burkholderiales</taxon>
        <taxon>Comamonadaceae</taxon>
        <taxon>Hydrogenophaga</taxon>
    </lineage>
</organism>
<dbReference type="Pfam" id="PF00392">
    <property type="entry name" value="GntR"/>
    <property type="match status" value="1"/>
</dbReference>
<dbReference type="InterPro" id="IPR000524">
    <property type="entry name" value="Tscrpt_reg_HTH_GntR"/>
</dbReference>
<reference evidence="6" key="1">
    <citation type="journal article" date="2019" name="Int. J. Syst. Evol. Microbiol.">
        <title>The Global Catalogue of Microorganisms (GCM) 10K type strain sequencing project: providing services to taxonomists for standard genome sequencing and annotation.</title>
        <authorList>
            <consortium name="The Broad Institute Genomics Platform"/>
            <consortium name="The Broad Institute Genome Sequencing Center for Infectious Disease"/>
            <person name="Wu L."/>
            <person name="Ma J."/>
        </authorList>
    </citation>
    <scope>NUCLEOTIDE SEQUENCE [LARGE SCALE GENOMIC DNA]</scope>
    <source>
        <strain evidence="6">NBRC 109341</strain>
    </source>
</reference>
<dbReference type="InterPro" id="IPR036390">
    <property type="entry name" value="WH_DNA-bd_sf"/>
</dbReference>
<keyword evidence="3" id="KW-0804">Transcription</keyword>
<dbReference type="Gene3D" id="1.10.10.10">
    <property type="entry name" value="Winged helix-like DNA-binding domain superfamily/Winged helix DNA-binding domain"/>
    <property type="match status" value="1"/>
</dbReference>
<dbReference type="Pfam" id="PF07702">
    <property type="entry name" value="UTRA"/>
    <property type="match status" value="1"/>
</dbReference>
<dbReference type="PROSITE" id="PS50949">
    <property type="entry name" value="HTH_GNTR"/>
    <property type="match status" value="1"/>
</dbReference>
<protein>
    <submittedName>
        <fullName evidence="5">GntR family transcriptional regulator</fullName>
    </submittedName>
</protein>
<dbReference type="InterPro" id="IPR036388">
    <property type="entry name" value="WH-like_DNA-bd_sf"/>
</dbReference>
<evidence type="ECO:0000313" key="6">
    <source>
        <dbReference type="Proteomes" id="UP001156903"/>
    </source>
</evidence>
<dbReference type="EMBL" id="BSPB01000015">
    <property type="protein sequence ID" value="GLS14745.1"/>
    <property type="molecule type" value="Genomic_DNA"/>
</dbReference>
<dbReference type="InterPro" id="IPR011663">
    <property type="entry name" value="UTRA"/>
</dbReference>
<keyword evidence="6" id="KW-1185">Reference proteome</keyword>
<dbReference type="Gene3D" id="3.40.1410.10">
    <property type="entry name" value="Chorismate lyase-like"/>
    <property type="match status" value="1"/>
</dbReference>
<dbReference type="SUPFAM" id="SSF64288">
    <property type="entry name" value="Chorismate lyase-like"/>
    <property type="match status" value="1"/>
</dbReference>
<dbReference type="Proteomes" id="UP001156903">
    <property type="component" value="Unassembled WGS sequence"/>
</dbReference>
<dbReference type="InterPro" id="IPR050679">
    <property type="entry name" value="Bact_HTH_transcr_reg"/>
</dbReference>
<dbReference type="SUPFAM" id="SSF46785">
    <property type="entry name" value="Winged helix' DNA-binding domain"/>
    <property type="match status" value="1"/>
</dbReference>
<dbReference type="PRINTS" id="PR00035">
    <property type="entry name" value="HTHGNTR"/>
</dbReference>
<dbReference type="SMART" id="SM00866">
    <property type="entry name" value="UTRA"/>
    <property type="match status" value="1"/>
</dbReference>
<dbReference type="SMART" id="SM00345">
    <property type="entry name" value="HTH_GNTR"/>
    <property type="match status" value="1"/>
</dbReference>
<accession>A0ABQ6C4B8</accession>
<evidence type="ECO:0000256" key="1">
    <source>
        <dbReference type="ARBA" id="ARBA00023015"/>
    </source>
</evidence>
<dbReference type="RefSeq" id="WP_284307809.1">
    <property type="nucleotide sequence ID" value="NZ_BSPB01000015.1"/>
</dbReference>
<comment type="caution">
    <text evidence="5">The sequence shown here is derived from an EMBL/GenBank/DDBJ whole genome shotgun (WGS) entry which is preliminary data.</text>
</comment>
<keyword evidence="1" id="KW-0805">Transcription regulation</keyword>
<feature type="domain" description="HTH gntR-type" evidence="4">
    <location>
        <begin position="25"/>
        <end position="94"/>
    </location>
</feature>
<name>A0ABQ6C4B8_9BURK</name>
<evidence type="ECO:0000256" key="3">
    <source>
        <dbReference type="ARBA" id="ARBA00023163"/>
    </source>
</evidence>
<keyword evidence="2" id="KW-0238">DNA-binding</keyword>
<dbReference type="CDD" id="cd07377">
    <property type="entry name" value="WHTH_GntR"/>
    <property type="match status" value="1"/>
</dbReference>
<evidence type="ECO:0000313" key="5">
    <source>
        <dbReference type="EMBL" id="GLS14745.1"/>
    </source>
</evidence>
<gene>
    <name evidence="5" type="ORF">GCM10007935_21770</name>
</gene>
<dbReference type="PANTHER" id="PTHR44846">
    <property type="entry name" value="MANNOSYL-D-GLYCERATE TRANSPORT/METABOLISM SYSTEM REPRESSOR MNGR-RELATED"/>
    <property type="match status" value="1"/>
</dbReference>
<proteinExistence type="predicted"/>
<evidence type="ECO:0000259" key="4">
    <source>
        <dbReference type="PROSITE" id="PS50949"/>
    </source>
</evidence>